<evidence type="ECO:0000313" key="1">
    <source>
        <dbReference type="EMBL" id="ACE85664.1"/>
    </source>
</evidence>
<gene>
    <name evidence="1" type="ordered locus">CJA_3502</name>
</gene>
<dbReference type="InterPro" id="IPR037257">
    <property type="entry name" value="T2SS_E_N_sf"/>
</dbReference>
<dbReference type="InterPro" id="IPR036116">
    <property type="entry name" value="FN3_sf"/>
</dbReference>
<dbReference type="CDD" id="cd00063">
    <property type="entry name" value="FN3"/>
    <property type="match status" value="1"/>
</dbReference>
<dbReference type="SUPFAM" id="SSF49265">
    <property type="entry name" value="Fibronectin type III"/>
    <property type="match status" value="1"/>
</dbReference>
<sequence length="209" mass="24113">MTDDIQATRLGDILLEKGLIDLEQLREAIVEQRRRRQEVDPDDTTAMDATSLGEMLIELGHISRQQLKRGLNWQMYARKMTLVMSLCAPLMTWMGNAYAGTSNNHYVPDNTLTAAASCFKVTGRVILKWDVPRYREDGSYLDITELGGYELRYKRTEDNHFTYVSINDPWKNYYQFRYLQGDYVIQVAAFDHNGLYSQFVPLPPTKALA</sequence>
<dbReference type="SUPFAM" id="SSF160246">
    <property type="entry name" value="EspE N-terminal domain-like"/>
    <property type="match status" value="1"/>
</dbReference>
<proteinExistence type="predicted"/>
<dbReference type="eggNOG" id="COG2063">
    <property type="taxonomic scope" value="Bacteria"/>
</dbReference>
<keyword evidence="2" id="KW-1185">Reference proteome</keyword>
<dbReference type="AlphaFoldDB" id="B3PG48"/>
<organism evidence="1 2">
    <name type="scientific">Cellvibrio japonicus (strain Ueda107)</name>
    <name type="common">Pseudomonas fluorescens subsp. cellulosa</name>
    <dbReference type="NCBI Taxonomy" id="498211"/>
    <lineage>
        <taxon>Bacteria</taxon>
        <taxon>Pseudomonadati</taxon>
        <taxon>Pseudomonadota</taxon>
        <taxon>Gammaproteobacteria</taxon>
        <taxon>Cellvibrionales</taxon>
        <taxon>Cellvibrionaceae</taxon>
        <taxon>Cellvibrio</taxon>
    </lineage>
</organism>
<dbReference type="HOGENOM" id="CLU_1313587_0_0_6"/>
<reference evidence="1 2" key="1">
    <citation type="journal article" date="2008" name="J. Bacteriol.">
        <title>Insights into plant cell wall degradation from the genome sequence of the soil bacterium Cellvibrio japonicus.</title>
        <authorList>
            <person name="Deboy R.T."/>
            <person name="Mongodin E.F."/>
            <person name="Fouts D.E."/>
            <person name="Tailford L.E."/>
            <person name="Khouri H."/>
            <person name="Emerson J.B."/>
            <person name="Mohamoud Y."/>
            <person name="Watkins K."/>
            <person name="Henrissat B."/>
            <person name="Gilbert H.J."/>
            <person name="Nelson K.E."/>
        </authorList>
    </citation>
    <scope>NUCLEOTIDE SEQUENCE [LARGE SCALE GENOMIC DNA]</scope>
    <source>
        <strain evidence="1 2">Ueda107</strain>
    </source>
</reference>
<dbReference type="RefSeq" id="WP_012489077.1">
    <property type="nucleotide sequence ID" value="NC_010995.1"/>
</dbReference>
<name>B3PG48_CELJU</name>
<evidence type="ECO:0000313" key="2">
    <source>
        <dbReference type="Proteomes" id="UP000001036"/>
    </source>
</evidence>
<dbReference type="EMBL" id="CP000934">
    <property type="protein sequence ID" value="ACE85664.1"/>
    <property type="molecule type" value="Genomic_DNA"/>
</dbReference>
<accession>B3PG48</accession>
<dbReference type="Proteomes" id="UP000001036">
    <property type="component" value="Chromosome"/>
</dbReference>
<dbReference type="OrthoDB" id="5706684at2"/>
<dbReference type="KEGG" id="cja:CJA_3502"/>
<protein>
    <submittedName>
        <fullName evidence="1">Uncharacterized protein</fullName>
    </submittedName>
</protein>
<dbReference type="InterPro" id="IPR003961">
    <property type="entry name" value="FN3_dom"/>
</dbReference>